<dbReference type="EMBL" id="JABANO010005227">
    <property type="protein sequence ID" value="KAF4753852.1"/>
    <property type="molecule type" value="Genomic_DNA"/>
</dbReference>
<feature type="domain" description="ATPase AAA-type core" evidence="3">
    <location>
        <begin position="85"/>
        <end position="117"/>
    </location>
</feature>
<dbReference type="Pfam" id="PF00004">
    <property type="entry name" value="AAA"/>
    <property type="match status" value="1"/>
</dbReference>
<dbReference type="InterPro" id="IPR027417">
    <property type="entry name" value="P-loop_NTPase"/>
</dbReference>
<keyword evidence="5" id="KW-1185">Reference proteome</keyword>
<protein>
    <recommendedName>
        <fullName evidence="3">ATPase AAA-type core domain-containing protein</fullName>
    </recommendedName>
</protein>
<organism evidence="4 5">
    <name type="scientific">Perkinsus olseni</name>
    <name type="common">Perkinsus atlanticus</name>
    <dbReference type="NCBI Taxonomy" id="32597"/>
    <lineage>
        <taxon>Eukaryota</taxon>
        <taxon>Sar</taxon>
        <taxon>Alveolata</taxon>
        <taxon>Perkinsozoa</taxon>
        <taxon>Perkinsea</taxon>
        <taxon>Perkinsida</taxon>
        <taxon>Perkinsidae</taxon>
        <taxon>Perkinsus</taxon>
    </lineage>
</organism>
<dbReference type="SUPFAM" id="SSF52540">
    <property type="entry name" value="P-loop containing nucleoside triphosphate hydrolases"/>
    <property type="match status" value="1"/>
</dbReference>
<keyword evidence="2" id="KW-0067">ATP-binding</keyword>
<sequence>PTTERKSMSAKKRKRARMQGAYMNDLLAGGDSQQKTFEPEPRPDLRLANVGGFEKVKADIEDLIIRPISHREVYQNLGVSPPVGVLLHGPPGSGKTMLATAIAGELGCAWFKVSAPE</sequence>
<gene>
    <name evidence="4" type="ORF">FOZ63_015513</name>
</gene>
<dbReference type="InterPro" id="IPR003959">
    <property type="entry name" value="ATPase_AAA_core"/>
</dbReference>
<reference evidence="4 5" key="1">
    <citation type="submission" date="2020-04" db="EMBL/GenBank/DDBJ databases">
        <title>Perkinsus olseni comparative genomics.</title>
        <authorList>
            <person name="Bogema D.R."/>
        </authorList>
    </citation>
    <scope>NUCLEOTIDE SEQUENCE [LARGE SCALE GENOMIC DNA]</scope>
    <source>
        <strain evidence="4 5">ATCC PRA-207</strain>
    </source>
</reference>
<evidence type="ECO:0000313" key="4">
    <source>
        <dbReference type="EMBL" id="KAF4753852.1"/>
    </source>
</evidence>
<evidence type="ECO:0000259" key="3">
    <source>
        <dbReference type="Pfam" id="PF00004"/>
    </source>
</evidence>
<evidence type="ECO:0000313" key="5">
    <source>
        <dbReference type="Proteomes" id="UP000553632"/>
    </source>
</evidence>
<comment type="caution">
    <text evidence="4">The sequence shown here is derived from an EMBL/GenBank/DDBJ whole genome shotgun (WGS) entry which is preliminary data.</text>
</comment>
<dbReference type="Proteomes" id="UP000553632">
    <property type="component" value="Unassembled WGS sequence"/>
</dbReference>
<accession>A0A7J6U9F5</accession>
<dbReference type="PANTHER" id="PTHR23077:SF171">
    <property type="entry name" value="NUCLEAR VALOSIN-CONTAINING PROTEIN-LIKE"/>
    <property type="match status" value="1"/>
</dbReference>
<dbReference type="Gene3D" id="3.40.50.300">
    <property type="entry name" value="P-loop containing nucleotide triphosphate hydrolases"/>
    <property type="match status" value="1"/>
</dbReference>
<dbReference type="InterPro" id="IPR050168">
    <property type="entry name" value="AAA_ATPase_domain"/>
</dbReference>
<dbReference type="PANTHER" id="PTHR23077">
    <property type="entry name" value="AAA-FAMILY ATPASE"/>
    <property type="match status" value="1"/>
</dbReference>
<keyword evidence="1" id="KW-0547">Nucleotide-binding</keyword>
<dbReference type="GO" id="GO:0016887">
    <property type="term" value="F:ATP hydrolysis activity"/>
    <property type="evidence" value="ECO:0007669"/>
    <property type="project" value="InterPro"/>
</dbReference>
<dbReference type="AlphaFoldDB" id="A0A7J6U9F5"/>
<dbReference type="GO" id="GO:0005524">
    <property type="term" value="F:ATP binding"/>
    <property type="evidence" value="ECO:0007669"/>
    <property type="project" value="UniProtKB-KW"/>
</dbReference>
<proteinExistence type="predicted"/>
<evidence type="ECO:0000256" key="2">
    <source>
        <dbReference type="ARBA" id="ARBA00022840"/>
    </source>
</evidence>
<name>A0A7J6U9F5_PEROL</name>
<feature type="non-terminal residue" evidence="4">
    <location>
        <position position="1"/>
    </location>
</feature>
<evidence type="ECO:0000256" key="1">
    <source>
        <dbReference type="ARBA" id="ARBA00022741"/>
    </source>
</evidence>
<feature type="non-terminal residue" evidence="4">
    <location>
        <position position="117"/>
    </location>
</feature>